<feature type="domain" description="MEDS" evidence="1">
    <location>
        <begin position="37"/>
        <end position="189"/>
    </location>
</feature>
<dbReference type="Pfam" id="PF14417">
    <property type="entry name" value="MEDS"/>
    <property type="match status" value="1"/>
</dbReference>
<name>A0A5D4RCG3_9BACI</name>
<dbReference type="InterPro" id="IPR025847">
    <property type="entry name" value="MEDS_domain"/>
</dbReference>
<dbReference type="Proteomes" id="UP000322139">
    <property type="component" value="Unassembled WGS sequence"/>
</dbReference>
<organism evidence="2 3">
    <name type="scientific">Bacillus infantis</name>
    <dbReference type="NCBI Taxonomy" id="324767"/>
    <lineage>
        <taxon>Bacteria</taxon>
        <taxon>Bacillati</taxon>
        <taxon>Bacillota</taxon>
        <taxon>Bacilli</taxon>
        <taxon>Bacillales</taxon>
        <taxon>Bacillaceae</taxon>
        <taxon>Bacillus</taxon>
    </lineage>
</organism>
<evidence type="ECO:0000313" key="3">
    <source>
        <dbReference type="Proteomes" id="UP000322139"/>
    </source>
</evidence>
<evidence type="ECO:0000259" key="1">
    <source>
        <dbReference type="Pfam" id="PF14417"/>
    </source>
</evidence>
<evidence type="ECO:0000313" key="2">
    <source>
        <dbReference type="EMBL" id="TYS47694.1"/>
    </source>
</evidence>
<gene>
    <name evidence="2" type="ORF">FZD51_12180</name>
</gene>
<dbReference type="AlphaFoldDB" id="A0A5D4RCG3"/>
<proteinExistence type="predicted"/>
<sequence>MGLLTFTYVKTSIDEEICMDSLIVDLYHEYKKNNGGHICYLYNQEENYINNAVSFIMAGIKNGDFIFLLENDRNLLLIQEKLQKELNTDQLSNLLVMNNYDFYYAQGNFHPHIVVSEFLKTLEPHLDKKTPISTWGLVEWREDKEIYEKLTEYEQQVDKSIKEKGFISVCVYPAGKTPDSFRKALHNCHNIVINDEEVMHLS</sequence>
<comment type="caution">
    <text evidence="2">The sequence shown here is derived from an EMBL/GenBank/DDBJ whole genome shotgun (WGS) entry which is preliminary data.</text>
</comment>
<protein>
    <recommendedName>
        <fullName evidence="1">MEDS domain-containing protein</fullName>
    </recommendedName>
</protein>
<dbReference type="EMBL" id="VTER01000006">
    <property type="protein sequence ID" value="TYS47694.1"/>
    <property type="molecule type" value="Genomic_DNA"/>
</dbReference>
<accession>A0A5D4RCG3</accession>
<reference evidence="2 3" key="1">
    <citation type="submission" date="2019-08" db="EMBL/GenBank/DDBJ databases">
        <title>Bacillus genomes from the desert of Cuatro Cienegas, Coahuila.</title>
        <authorList>
            <person name="Olmedo-Alvarez G."/>
        </authorList>
    </citation>
    <scope>NUCLEOTIDE SEQUENCE [LARGE SCALE GENOMIC DNA]</scope>
    <source>
        <strain evidence="2 3">CH446_14T</strain>
    </source>
</reference>